<dbReference type="PROSITE" id="PS51186">
    <property type="entry name" value="GNAT"/>
    <property type="match status" value="1"/>
</dbReference>
<dbReference type="Proteomes" id="UP000572377">
    <property type="component" value="Unassembled WGS sequence"/>
</dbReference>
<dbReference type="GO" id="GO:0016747">
    <property type="term" value="F:acyltransferase activity, transferring groups other than amino-acyl groups"/>
    <property type="evidence" value="ECO:0007669"/>
    <property type="project" value="InterPro"/>
</dbReference>
<dbReference type="InterPro" id="IPR000182">
    <property type="entry name" value="GNAT_dom"/>
</dbReference>
<evidence type="ECO:0000256" key="1">
    <source>
        <dbReference type="ARBA" id="ARBA00022679"/>
    </source>
</evidence>
<organism evidence="4 5">
    <name type="scientific">Halovulum dunhuangense</name>
    <dbReference type="NCBI Taxonomy" id="1505036"/>
    <lineage>
        <taxon>Bacteria</taxon>
        <taxon>Pseudomonadati</taxon>
        <taxon>Pseudomonadota</taxon>
        <taxon>Alphaproteobacteria</taxon>
        <taxon>Rhodobacterales</taxon>
        <taxon>Paracoccaceae</taxon>
        <taxon>Halovulum</taxon>
    </lineage>
</organism>
<keyword evidence="5" id="KW-1185">Reference proteome</keyword>
<evidence type="ECO:0000313" key="5">
    <source>
        <dbReference type="Proteomes" id="UP000572377"/>
    </source>
</evidence>
<dbReference type="EMBL" id="JABFBC010000002">
    <property type="protein sequence ID" value="NNU81412.1"/>
    <property type="molecule type" value="Genomic_DNA"/>
</dbReference>
<dbReference type="AlphaFoldDB" id="A0A849L5F5"/>
<dbReference type="Pfam" id="PF13508">
    <property type="entry name" value="Acetyltransf_7"/>
    <property type="match status" value="1"/>
</dbReference>
<comment type="caution">
    <text evidence="4">The sequence shown here is derived from an EMBL/GenBank/DDBJ whole genome shotgun (WGS) entry which is preliminary data.</text>
</comment>
<dbReference type="Gene3D" id="3.40.630.30">
    <property type="match status" value="1"/>
</dbReference>
<evidence type="ECO:0000259" key="3">
    <source>
        <dbReference type="PROSITE" id="PS51186"/>
    </source>
</evidence>
<name>A0A849L5F5_9RHOB</name>
<keyword evidence="1 4" id="KW-0808">Transferase</keyword>
<evidence type="ECO:0000256" key="2">
    <source>
        <dbReference type="ARBA" id="ARBA00023315"/>
    </source>
</evidence>
<protein>
    <submittedName>
        <fullName evidence="4">GNAT family N-acetyltransferase</fullName>
    </submittedName>
</protein>
<keyword evidence="2" id="KW-0012">Acyltransferase</keyword>
<dbReference type="CDD" id="cd04301">
    <property type="entry name" value="NAT_SF"/>
    <property type="match status" value="1"/>
</dbReference>
<dbReference type="RefSeq" id="WP_171326255.1">
    <property type="nucleotide sequence ID" value="NZ_JABFBC010000002.1"/>
</dbReference>
<dbReference type="InterPro" id="IPR016181">
    <property type="entry name" value="Acyl_CoA_acyltransferase"/>
</dbReference>
<dbReference type="PANTHER" id="PTHR43877">
    <property type="entry name" value="AMINOALKYLPHOSPHONATE N-ACETYLTRANSFERASE-RELATED-RELATED"/>
    <property type="match status" value="1"/>
</dbReference>
<sequence length="171" mass="18449">MTADTGYFIRPGRPDDVPGVDSLLARSYPRLLKADYAPSALVMAIPLIARAQPALVACGTYYVAELADGTIIGAGGWTRHNPATGRAEDSLASIRHFATDPDLVRRGIGRALMNRCLREARAAGMTGMLCYSTRTAVPFYASQGFVPLADVEIELQPGIRFPAVRMERVVP</sequence>
<dbReference type="InterPro" id="IPR050832">
    <property type="entry name" value="Bact_Acetyltransf"/>
</dbReference>
<reference evidence="4 5" key="1">
    <citation type="submission" date="2020-05" db="EMBL/GenBank/DDBJ databases">
        <title>Gimesia benthica sp. nov., a novel planctomycete isolated from a deep-sea water sample of the Northwest Indian Ocean.</title>
        <authorList>
            <person name="Wang J."/>
            <person name="Ruan C."/>
            <person name="Song L."/>
            <person name="Zhu Y."/>
            <person name="Li A."/>
            <person name="Zheng X."/>
            <person name="Wang L."/>
            <person name="Lu Z."/>
            <person name="Huang Y."/>
            <person name="Du W."/>
            <person name="Zhou Y."/>
            <person name="Huang L."/>
            <person name="Dai X."/>
        </authorList>
    </citation>
    <scope>NUCLEOTIDE SEQUENCE [LARGE SCALE GENOMIC DNA]</scope>
    <source>
        <strain evidence="4 5">YYQ-30</strain>
    </source>
</reference>
<gene>
    <name evidence="4" type="ORF">HMH01_13295</name>
</gene>
<proteinExistence type="predicted"/>
<accession>A0A849L5F5</accession>
<dbReference type="PANTHER" id="PTHR43877:SF1">
    <property type="entry name" value="ACETYLTRANSFERASE"/>
    <property type="match status" value="1"/>
</dbReference>
<evidence type="ECO:0000313" key="4">
    <source>
        <dbReference type="EMBL" id="NNU81412.1"/>
    </source>
</evidence>
<dbReference type="SUPFAM" id="SSF55729">
    <property type="entry name" value="Acyl-CoA N-acyltransferases (Nat)"/>
    <property type="match status" value="1"/>
</dbReference>
<feature type="domain" description="N-acetyltransferase" evidence="3">
    <location>
        <begin position="7"/>
        <end position="171"/>
    </location>
</feature>